<feature type="region of interest" description="Disordered" evidence="1">
    <location>
        <begin position="152"/>
        <end position="185"/>
    </location>
</feature>
<name>K1QR03_MAGGI</name>
<dbReference type="AlphaFoldDB" id="K1QR03"/>
<evidence type="ECO:0000256" key="1">
    <source>
        <dbReference type="SAM" id="MobiDB-lite"/>
    </source>
</evidence>
<dbReference type="EMBL" id="JH817903">
    <property type="protein sequence ID" value="EKC31320.1"/>
    <property type="molecule type" value="Genomic_DNA"/>
</dbReference>
<evidence type="ECO:0000313" key="3">
    <source>
        <dbReference type="EMBL" id="EKC31320.1"/>
    </source>
</evidence>
<protein>
    <recommendedName>
        <fullName evidence="2">Myb/SANT-like DNA-binding domain-containing protein</fullName>
    </recommendedName>
</protein>
<feature type="compositionally biased region" description="Polar residues" evidence="1">
    <location>
        <begin position="152"/>
        <end position="165"/>
    </location>
</feature>
<gene>
    <name evidence="3" type="ORF">CGI_10009960</name>
</gene>
<dbReference type="HOGENOM" id="CLU_1200864_0_0_1"/>
<proteinExistence type="predicted"/>
<accession>K1QR03</accession>
<feature type="domain" description="Myb/SANT-like DNA-binding" evidence="2">
    <location>
        <begin position="38"/>
        <end position="87"/>
    </location>
</feature>
<dbReference type="Pfam" id="PF13873">
    <property type="entry name" value="Myb_DNA-bind_5"/>
    <property type="match status" value="1"/>
</dbReference>
<organism evidence="3">
    <name type="scientific">Magallana gigas</name>
    <name type="common">Pacific oyster</name>
    <name type="synonym">Crassostrea gigas</name>
    <dbReference type="NCBI Taxonomy" id="29159"/>
    <lineage>
        <taxon>Eukaryota</taxon>
        <taxon>Metazoa</taxon>
        <taxon>Spiralia</taxon>
        <taxon>Lophotrochozoa</taxon>
        <taxon>Mollusca</taxon>
        <taxon>Bivalvia</taxon>
        <taxon>Autobranchia</taxon>
        <taxon>Pteriomorphia</taxon>
        <taxon>Ostreida</taxon>
        <taxon>Ostreoidea</taxon>
        <taxon>Ostreidae</taxon>
        <taxon>Magallana</taxon>
    </lineage>
</organism>
<sequence length="231" mass="25879">MDEVDILYDILMPNVSTADTEETVCTISPPLVSSTPKRKPTWTDLEQSVLLEEVTKREKSLFGKFKGCGRGKKERETAWEDVAKAVSQTRKLVAVSDIHKFVDMSSLRLSVILIATLLFAITHARLYDNYNNNYRGGRSSLTGNYEGRLDSPNNYEGGSLLNNNYGDRRGSLGGVSSTTRRETQTTRHVVQDNNRLGQNYRNGMDSLRDTNKGYDYNNNLGVNTRRGVLGS</sequence>
<dbReference type="InParanoid" id="K1QR03"/>
<dbReference type="InterPro" id="IPR028002">
    <property type="entry name" value="Myb_DNA-bind_5"/>
</dbReference>
<evidence type="ECO:0000259" key="2">
    <source>
        <dbReference type="Pfam" id="PF13873"/>
    </source>
</evidence>
<reference evidence="3" key="1">
    <citation type="journal article" date="2012" name="Nature">
        <title>The oyster genome reveals stress adaptation and complexity of shell formation.</title>
        <authorList>
            <person name="Zhang G."/>
            <person name="Fang X."/>
            <person name="Guo X."/>
            <person name="Li L."/>
            <person name="Luo R."/>
            <person name="Xu F."/>
            <person name="Yang P."/>
            <person name="Zhang L."/>
            <person name="Wang X."/>
            <person name="Qi H."/>
            <person name="Xiong Z."/>
            <person name="Que H."/>
            <person name="Xie Y."/>
            <person name="Holland P.W."/>
            <person name="Paps J."/>
            <person name="Zhu Y."/>
            <person name="Wu F."/>
            <person name="Chen Y."/>
            <person name="Wang J."/>
            <person name="Peng C."/>
            <person name="Meng J."/>
            <person name="Yang L."/>
            <person name="Liu J."/>
            <person name="Wen B."/>
            <person name="Zhang N."/>
            <person name="Huang Z."/>
            <person name="Zhu Q."/>
            <person name="Feng Y."/>
            <person name="Mount A."/>
            <person name="Hedgecock D."/>
            <person name="Xu Z."/>
            <person name="Liu Y."/>
            <person name="Domazet-Loso T."/>
            <person name="Du Y."/>
            <person name="Sun X."/>
            <person name="Zhang S."/>
            <person name="Liu B."/>
            <person name="Cheng P."/>
            <person name="Jiang X."/>
            <person name="Li J."/>
            <person name="Fan D."/>
            <person name="Wang W."/>
            <person name="Fu W."/>
            <person name="Wang T."/>
            <person name="Wang B."/>
            <person name="Zhang J."/>
            <person name="Peng Z."/>
            <person name="Li Y."/>
            <person name="Li N."/>
            <person name="Wang J."/>
            <person name="Chen M."/>
            <person name="He Y."/>
            <person name="Tan F."/>
            <person name="Song X."/>
            <person name="Zheng Q."/>
            <person name="Huang R."/>
            <person name="Yang H."/>
            <person name="Du X."/>
            <person name="Chen L."/>
            <person name="Yang M."/>
            <person name="Gaffney P.M."/>
            <person name="Wang S."/>
            <person name="Luo L."/>
            <person name="She Z."/>
            <person name="Ming Y."/>
            <person name="Huang W."/>
            <person name="Zhang S."/>
            <person name="Huang B."/>
            <person name="Zhang Y."/>
            <person name="Qu T."/>
            <person name="Ni P."/>
            <person name="Miao G."/>
            <person name="Wang J."/>
            <person name="Wang Q."/>
            <person name="Steinberg C.E."/>
            <person name="Wang H."/>
            <person name="Li N."/>
            <person name="Qian L."/>
            <person name="Zhang G."/>
            <person name="Li Y."/>
            <person name="Yang H."/>
            <person name="Liu X."/>
            <person name="Wang J."/>
            <person name="Yin Y."/>
            <person name="Wang J."/>
        </authorList>
    </citation>
    <scope>NUCLEOTIDE SEQUENCE [LARGE SCALE GENOMIC DNA]</scope>
    <source>
        <strain evidence="3">05x7-T-G4-1.051#20</strain>
    </source>
</reference>